<feature type="domain" description="Carboxylesterase type B" evidence="2">
    <location>
        <begin position="2"/>
        <end position="233"/>
    </location>
</feature>
<comment type="caution">
    <text evidence="3">The sequence shown here is derived from an EMBL/GenBank/DDBJ whole genome shotgun (WGS) entry which is preliminary data.</text>
</comment>
<proteinExistence type="predicted"/>
<dbReference type="InterPro" id="IPR050309">
    <property type="entry name" value="Type-B_Carboxylest/Lipase"/>
</dbReference>
<dbReference type="InterPro" id="IPR029058">
    <property type="entry name" value="AB_hydrolase_fold"/>
</dbReference>
<dbReference type="SUPFAM" id="SSF53474">
    <property type="entry name" value="alpha/beta-Hydrolases"/>
    <property type="match status" value="1"/>
</dbReference>
<evidence type="ECO:0000256" key="1">
    <source>
        <dbReference type="ARBA" id="ARBA00023180"/>
    </source>
</evidence>
<protein>
    <submittedName>
        <fullName evidence="3">Carboxylesterase-like protein 3</fullName>
    </submittedName>
</protein>
<accession>A0A132AJF5</accession>
<reference evidence="3 4" key="1">
    <citation type="journal article" date="2015" name="Parasit. Vectors">
        <title>Draft genome of the scabies mite.</title>
        <authorList>
            <person name="Rider S.D.Jr."/>
            <person name="Morgan M.S."/>
            <person name="Arlian L.G."/>
        </authorList>
    </citation>
    <scope>NUCLEOTIDE SEQUENCE [LARGE SCALE GENOMIC DNA]</scope>
    <source>
        <strain evidence="3">Arlian Lab</strain>
    </source>
</reference>
<feature type="non-terminal residue" evidence="3">
    <location>
        <position position="1"/>
    </location>
</feature>
<dbReference type="PANTHER" id="PTHR11559">
    <property type="entry name" value="CARBOXYLESTERASE"/>
    <property type="match status" value="1"/>
</dbReference>
<dbReference type="AlphaFoldDB" id="A0A132AJF5"/>
<feature type="non-terminal residue" evidence="3">
    <location>
        <position position="233"/>
    </location>
</feature>
<dbReference type="EMBL" id="JXLN01016459">
    <property type="protein sequence ID" value="KPM11101.1"/>
    <property type="molecule type" value="Genomic_DNA"/>
</dbReference>
<name>A0A132AJF5_SARSC</name>
<dbReference type="Pfam" id="PF00135">
    <property type="entry name" value="COesterase"/>
    <property type="match status" value="1"/>
</dbReference>
<dbReference type="OrthoDB" id="6512235at2759"/>
<organism evidence="3 4">
    <name type="scientific">Sarcoptes scabiei</name>
    <name type="common">Itch mite</name>
    <name type="synonym">Acarus scabiei</name>
    <dbReference type="NCBI Taxonomy" id="52283"/>
    <lineage>
        <taxon>Eukaryota</taxon>
        <taxon>Metazoa</taxon>
        <taxon>Ecdysozoa</taxon>
        <taxon>Arthropoda</taxon>
        <taxon>Chelicerata</taxon>
        <taxon>Arachnida</taxon>
        <taxon>Acari</taxon>
        <taxon>Acariformes</taxon>
        <taxon>Sarcoptiformes</taxon>
        <taxon>Astigmata</taxon>
        <taxon>Psoroptidia</taxon>
        <taxon>Sarcoptoidea</taxon>
        <taxon>Sarcoptidae</taxon>
        <taxon>Sarcoptinae</taxon>
        <taxon>Sarcoptes</taxon>
    </lineage>
</organism>
<gene>
    <name evidence="3" type="ORF">QR98_0096680</name>
</gene>
<dbReference type="Proteomes" id="UP000616769">
    <property type="component" value="Unassembled WGS sequence"/>
</dbReference>
<evidence type="ECO:0000313" key="3">
    <source>
        <dbReference type="EMBL" id="KPM11101.1"/>
    </source>
</evidence>
<keyword evidence="1" id="KW-0325">Glycoprotein</keyword>
<sequence>SYVQFIGIPYAAPPTGVNRFRPPRSPAEWSQELDCTGNNQVMCPQVYQRFQYNSMIRESEDCLHLNIYVPVVIRNGFQSFDTIVSKLFVFFSNLFKDNRPLSMPVLVYIHGGEFQFGGKDFYRPDFLLQAGGVTNFNSHFIVITINYRLGVLGFLSTDDHSAPGNNGIRDQVLALQWIHENVGKFGGNPLNVTIMGHDAGGVSVSFHILNPEVGQYFTNAISISGSIFSPWAI</sequence>
<dbReference type="Gene3D" id="3.40.50.1820">
    <property type="entry name" value="alpha/beta hydrolase"/>
    <property type="match status" value="1"/>
</dbReference>
<dbReference type="InterPro" id="IPR002018">
    <property type="entry name" value="CarbesteraseB"/>
</dbReference>
<evidence type="ECO:0000313" key="4">
    <source>
        <dbReference type="Proteomes" id="UP000616769"/>
    </source>
</evidence>
<evidence type="ECO:0000259" key="2">
    <source>
        <dbReference type="Pfam" id="PF00135"/>
    </source>
</evidence>
<dbReference type="VEuPathDB" id="VectorBase:SSCA001938"/>